<accession>A0A8S0WZV3</accession>
<evidence type="ECO:0000313" key="2">
    <source>
        <dbReference type="EMBL" id="CAA7269836.1"/>
    </source>
</evidence>
<feature type="chain" id="PRO_5035784707" evidence="1">
    <location>
        <begin position="21"/>
        <end position="143"/>
    </location>
</feature>
<name>A0A8S0WZV3_CYCAE</name>
<organism evidence="2 3">
    <name type="scientific">Cyclocybe aegerita</name>
    <name type="common">Black poplar mushroom</name>
    <name type="synonym">Agrocybe aegerita</name>
    <dbReference type="NCBI Taxonomy" id="1973307"/>
    <lineage>
        <taxon>Eukaryota</taxon>
        <taxon>Fungi</taxon>
        <taxon>Dikarya</taxon>
        <taxon>Basidiomycota</taxon>
        <taxon>Agaricomycotina</taxon>
        <taxon>Agaricomycetes</taxon>
        <taxon>Agaricomycetidae</taxon>
        <taxon>Agaricales</taxon>
        <taxon>Agaricineae</taxon>
        <taxon>Bolbitiaceae</taxon>
        <taxon>Cyclocybe</taxon>
    </lineage>
</organism>
<dbReference type="EMBL" id="CACVBS010000081">
    <property type="protein sequence ID" value="CAA7269836.1"/>
    <property type="molecule type" value="Genomic_DNA"/>
</dbReference>
<evidence type="ECO:0000256" key="1">
    <source>
        <dbReference type="SAM" id="SignalP"/>
    </source>
</evidence>
<proteinExistence type="predicted"/>
<reference evidence="2 3" key="1">
    <citation type="submission" date="2020-01" db="EMBL/GenBank/DDBJ databases">
        <authorList>
            <person name="Gupta K D."/>
        </authorList>
    </citation>
    <scope>NUCLEOTIDE SEQUENCE [LARGE SCALE GENOMIC DNA]</scope>
</reference>
<dbReference type="AlphaFoldDB" id="A0A8S0WZV3"/>
<comment type="caution">
    <text evidence="2">The sequence shown here is derived from an EMBL/GenBank/DDBJ whole genome shotgun (WGS) entry which is preliminary data.</text>
</comment>
<protein>
    <submittedName>
        <fullName evidence="2">Uncharacterized protein</fullName>
    </submittedName>
</protein>
<sequence length="143" mass="15284">MKFNTIFAFVLLTIAQSSLAAVVVNGTVSSIEVRGRAPTQLYLSRNGWAVGPLPAIHPRQVVAAAAAAVPGHAIGRVARLELRTEETATRTSAPFSLAAALPRGSGIVSDGASTALHPFVISNSVVVYRFKDHRLLYRWTIHI</sequence>
<keyword evidence="1" id="KW-0732">Signal</keyword>
<gene>
    <name evidence="2" type="ORF">AAE3_LOCUS12075</name>
</gene>
<keyword evidence="3" id="KW-1185">Reference proteome</keyword>
<evidence type="ECO:0000313" key="3">
    <source>
        <dbReference type="Proteomes" id="UP000467700"/>
    </source>
</evidence>
<dbReference type="Proteomes" id="UP000467700">
    <property type="component" value="Unassembled WGS sequence"/>
</dbReference>
<feature type="signal peptide" evidence="1">
    <location>
        <begin position="1"/>
        <end position="20"/>
    </location>
</feature>